<sequence>MKKNYLLLGAMALVGLFASCSQTETEDLADNRTEIGKRVTFTATVPTEFAQPKTRAGGGDDVRHYIVEIWNSDGTTMLQRQEKIATDENADKFSFDLENGTYQVLFWADKVASDAKKIVDHTLTFNNNTVTFDHYAEKYYKTVVVSSTGAGLRDVMINSTGSDPNVFINKDVCDAFCHHEELMKDANMVDMKVTLKRPLCKIILQQKNPTKETTTDLCKEIHIGKEYSDRNQYHLIYAVDYDIYTGEVGYTYTVKNTLTLLPNAATDGNLLYFYTFAPRKGGVLEGTTAYNNITIGFNKADGSDKELEDLTIPGSSIPLKQNYNIYVKGNIIKEKTTGPTTAFTISTDANWAGDDTTTDLDSPN</sequence>
<dbReference type="AlphaFoldDB" id="A0ABD4VQH0"/>
<accession>A0ABD4VQH0</accession>
<dbReference type="PROSITE" id="PS51257">
    <property type="entry name" value="PROKAR_LIPOPROTEIN"/>
    <property type="match status" value="1"/>
</dbReference>
<dbReference type="Proteomes" id="UP001075704">
    <property type="component" value="Unassembled WGS sequence"/>
</dbReference>
<feature type="chain" id="PRO_5044814477" description="Fimbrillin-A associated anchor s Mfa1 and Mfa2 family protein" evidence="1">
    <location>
        <begin position="24"/>
        <end position="364"/>
    </location>
</feature>
<proteinExistence type="predicted"/>
<gene>
    <name evidence="2" type="ORF">O1422_05790</name>
</gene>
<evidence type="ECO:0000313" key="3">
    <source>
        <dbReference type="Proteomes" id="UP001075704"/>
    </source>
</evidence>
<name>A0ABD4VQH0_BACFG</name>
<keyword evidence="1" id="KW-0732">Signal</keyword>
<dbReference type="EMBL" id="JAPUAC010000003">
    <property type="protein sequence ID" value="MCZ2653671.1"/>
    <property type="molecule type" value="Genomic_DNA"/>
</dbReference>
<organism evidence="2 3">
    <name type="scientific">Bacteroides fragilis</name>
    <dbReference type="NCBI Taxonomy" id="817"/>
    <lineage>
        <taxon>Bacteria</taxon>
        <taxon>Pseudomonadati</taxon>
        <taxon>Bacteroidota</taxon>
        <taxon>Bacteroidia</taxon>
        <taxon>Bacteroidales</taxon>
        <taxon>Bacteroidaceae</taxon>
        <taxon>Bacteroides</taxon>
    </lineage>
</organism>
<dbReference type="RefSeq" id="WP_250708589.1">
    <property type="nucleotide sequence ID" value="NZ_JAGJGZ010000003.1"/>
</dbReference>
<protein>
    <recommendedName>
        <fullName evidence="4">Fimbrillin-A associated anchor s Mfa1 and Mfa2 family protein</fullName>
    </recommendedName>
</protein>
<evidence type="ECO:0008006" key="4">
    <source>
        <dbReference type="Google" id="ProtNLM"/>
    </source>
</evidence>
<comment type="caution">
    <text evidence="2">The sequence shown here is derived from an EMBL/GenBank/DDBJ whole genome shotgun (WGS) entry which is preliminary data.</text>
</comment>
<evidence type="ECO:0000256" key="1">
    <source>
        <dbReference type="SAM" id="SignalP"/>
    </source>
</evidence>
<feature type="signal peptide" evidence="1">
    <location>
        <begin position="1"/>
        <end position="23"/>
    </location>
</feature>
<reference evidence="2" key="1">
    <citation type="submission" date="2022-12" db="EMBL/GenBank/DDBJ databases">
        <title>Development of a Multilocus Sequence Typing Scheme for Bacteroides fragilis Based on Whole Genome Sequencing Data and Clinical Application.</title>
        <authorList>
            <person name="Nielsen F.D."/>
            <person name="Justesen U.S."/>
        </authorList>
    </citation>
    <scope>NUCLEOTIDE SEQUENCE</scope>
    <source>
        <strain evidence="2">BF_BC_ODE_DK_2015_2</strain>
    </source>
</reference>
<evidence type="ECO:0000313" key="2">
    <source>
        <dbReference type="EMBL" id="MCZ2653671.1"/>
    </source>
</evidence>